<sequence length="151" mass="16807">MAPFSQELEPPPSPGRFTGAHVRMGSYGDSEQSSALLISLIKAEVKRATCSLLWSWEVDGERLPQEGDIEIVLDFSSRPVLLLQTTKVEIAPFSNVSSEFAAAEGEGDLSLEYWRAEHWKFFGRECQRIGRQPAATMPLVCETFRLMADLG</sequence>
<dbReference type="Proteomes" id="UP000235616">
    <property type="component" value="Unassembled WGS sequence"/>
</dbReference>
<dbReference type="PANTHER" id="PTHR39203:SF1">
    <property type="entry name" value="CYTOPLASMIC PROTEIN"/>
    <property type="match status" value="1"/>
</dbReference>
<dbReference type="CDD" id="cd06553">
    <property type="entry name" value="ASCH_Ef3133_like"/>
    <property type="match status" value="1"/>
</dbReference>
<dbReference type="PIRSF" id="PIRSF021320">
    <property type="entry name" value="DUF984"/>
    <property type="match status" value="1"/>
</dbReference>
<dbReference type="SMART" id="SM01022">
    <property type="entry name" value="ASCH"/>
    <property type="match status" value="1"/>
</dbReference>
<dbReference type="EMBL" id="PNYA01000014">
    <property type="protein sequence ID" value="PMS18487.1"/>
    <property type="molecule type" value="Genomic_DNA"/>
</dbReference>
<dbReference type="OrthoDB" id="9807542at2"/>
<keyword evidence="3" id="KW-1185">Reference proteome</keyword>
<gene>
    <name evidence="2" type="ORF">C0Z18_16240</name>
</gene>
<dbReference type="InterPro" id="IPR009326">
    <property type="entry name" value="DUF984"/>
</dbReference>
<protein>
    <submittedName>
        <fullName evidence="2">RNA-binding protein</fullName>
    </submittedName>
</protein>
<organism evidence="2 3">
    <name type="scientific">Trinickia dabaoshanensis</name>
    <dbReference type="NCBI Taxonomy" id="564714"/>
    <lineage>
        <taxon>Bacteria</taxon>
        <taxon>Pseudomonadati</taxon>
        <taxon>Pseudomonadota</taxon>
        <taxon>Betaproteobacteria</taxon>
        <taxon>Burkholderiales</taxon>
        <taxon>Burkholderiaceae</taxon>
        <taxon>Trinickia</taxon>
    </lineage>
</organism>
<comment type="caution">
    <text evidence="2">The sequence shown here is derived from an EMBL/GenBank/DDBJ whole genome shotgun (WGS) entry which is preliminary data.</text>
</comment>
<proteinExistence type="predicted"/>
<accession>A0A2N7VMZ6</accession>
<dbReference type="InterPro" id="IPR015947">
    <property type="entry name" value="PUA-like_sf"/>
</dbReference>
<reference evidence="2 3" key="1">
    <citation type="submission" date="2018-01" db="EMBL/GenBank/DDBJ databases">
        <title>Whole genome analyses suggest that Burkholderia sensu lato contains two further novel genera in the rhizoxinica-symbiotica group Mycetohabitans gen. nov., and Trinickia gen. nov.: implications for the evolution of diazotrophy and nodulation in the Burkholderiaceae.</title>
        <authorList>
            <person name="Estrada-de los Santos P."/>
            <person name="Palmer M."/>
            <person name="Chavez-Ramirez B."/>
            <person name="Beukes C."/>
            <person name="Steenkamp E.T."/>
            <person name="Hirsch A.M."/>
            <person name="Manyaka P."/>
            <person name="Maluk M."/>
            <person name="Lafos M."/>
            <person name="Crook M."/>
            <person name="Gross E."/>
            <person name="Simon M.F."/>
            <person name="Bueno dos Reis Junior F."/>
            <person name="Poole P.S."/>
            <person name="Venter S.N."/>
            <person name="James E.K."/>
        </authorList>
    </citation>
    <scope>NUCLEOTIDE SEQUENCE [LARGE SCALE GENOMIC DNA]</scope>
    <source>
        <strain evidence="2 3">GIMN1.004</strain>
    </source>
</reference>
<evidence type="ECO:0000259" key="1">
    <source>
        <dbReference type="SMART" id="SM01022"/>
    </source>
</evidence>
<evidence type="ECO:0000313" key="2">
    <source>
        <dbReference type="EMBL" id="PMS18487.1"/>
    </source>
</evidence>
<dbReference type="InterPro" id="IPR007374">
    <property type="entry name" value="ASCH_domain"/>
</dbReference>
<feature type="domain" description="ASCH" evidence="1">
    <location>
        <begin position="32"/>
        <end position="148"/>
    </location>
</feature>
<name>A0A2N7VMZ6_9BURK</name>
<dbReference type="Pfam" id="PF04266">
    <property type="entry name" value="ASCH"/>
    <property type="match status" value="1"/>
</dbReference>
<evidence type="ECO:0000313" key="3">
    <source>
        <dbReference type="Proteomes" id="UP000235616"/>
    </source>
</evidence>
<dbReference type="PANTHER" id="PTHR39203">
    <property type="entry name" value="CYTOPLASMIC PROTEIN-RELATED"/>
    <property type="match status" value="1"/>
</dbReference>
<dbReference type="AlphaFoldDB" id="A0A2N7VMZ6"/>
<dbReference type="SUPFAM" id="SSF88697">
    <property type="entry name" value="PUA domain-like"/>
    <property type="match status" value="1"/>
</dbReference>
<dbReference type="Gene3D" id="3.10.400.10">
    <property type="entry name" value="Sulfate adenylyltransferase"/>
    <property type="match status" value="1"/>
</dbReference>